<evidence type="ECO:0000313" key="2">
    <source>
        <dbReference type="Proteomes" id="UP001497644"/>
    </source>
</evidence>
<evidence type="ECO:0000313" key="1">
    <source>
        <dbReference type="EMBL" id="CAL1676919.1"/>
    </source>
</evidence>
<dbReference type="EMBL" id="OZ034835">
    <property type="protein sequence ID" value="CAL1676919.1"/>
    <property type="molecule type" value="Genomic_DNA"/>
</dbReference>
<protein>
    <submittedName>
        <fullName evidence="1">Uncharacterized protein</fullName>
    </submittedName>
</protein>
<gene>
    <name evidence="1" type="ORF">LPLAT_LOCUS3016</name>
</gene>
<dbReference type="AlphaFoldDB" id="A0AAV2NBP3"/>
<name>A0AAV2NBP3_9HYME</name>
<sequence length="103" mass="11737">MADFSKRLTAATINTDVNRSVNEINKSNKMSYWKQMLKSYEERTASLEKRRSALVERIRFMECTLPSLLVSAAASAAYGKRKILDEQSRILESTSKSTVQKTQ</sequence>
<reference evidence="1" key="1">
    <citation type="submission" date="2024-04" db="EMBL/GenBank/DDBJ databases">
        <authorList>
            <consortium name="Molecular Ecology Group"/>
        </authorList>
    </citation>
    <scope>NUCLEOTIDE SEQUENCE</scope>
</reference>
<organism evidence="1 2">
    <name type="scientific">Lasius platythorax</name>
    <dbReference type="NCBI Taxonomy" id="488582"/>
    <lineage>
        <taxon>Eukaryota</taxon>
        <taxon>Metazoa</taxon>
        <taxon>Ecdysozoa</taxon>
        <taxon>Arthropoda</taxon>
        <taxon>Hexapoda</taxon>
        <taxon>Insecta</taxon>
        <taxon>Pterygota</taxon>
        <taxon>Neoptera</taxon>
        <taxon>Endopterygota</taxon>
        <taxon>Hymenoptera</taxon>
        <taxon>Apocrita</taxon>
        <taxon>Aculeata</taxon>
        <taxon>Formicoidea</taxon>
        <taxon>Formicidae</taxon>
        <taxon>Formicinae</taxon>
        <taxon>Lasius</taxon>
        <taxon>Lasius</taxon>
    </lineage>
</organism>
<dbReference type="Proteomes" id="UP001497644">
    <property type="component" value="Chromosome 12"/>
</dbReference>
<keyword evidence="2" id="KW-1185">Reference proteome</keyword>
<accession>A0AAV2NBP3</accession>
<proteinExistence type="predicted"/>